<evidence type="ECO:0000313" key="2">
    <source>
        <dbReference type="Proteomes" id="UP000524492"/>
    </source>
</evidence>
<comment type="caution">
    <text evidence="1">The sequence shown here is derived from an EMBL/GenBank/DDBJ whole genome shotgun (WGS) entry which is preliminary data.</text>
</comment>
<accession>A0A7W6QBY7</accession>
<dbReference type="Proteomes" id="UP000524492">
    <property type="component" value="Unassembled WGS sequence"/>
</dbReference>
<protein>
    <submittedName>
        <fullName evidence="1">Uncharacterized protein</fullName>
    </submittedName>
</protein>
<evidence type="ECO:0000313" key="1">
    <source>
        <dbReference type="EMBL" id="MBB4194749.1"/>
    </source>
</evidence>
<sequence length="189" mass="21060">MRQAASFSEQCFSFPSPVFSAEGAVFDLKQAIDVSEETPNAPWRAASEAGPESSMDRKRIACGRTARLSVTRTGRAENNGKADGCLNSIVGPTGPLAFWQSSSKRFRLHFAAGFRGLRNAVPFYRIKAKKIPIVQTNFNFLAPKVSLKIFIKENQMDKKVQFLHRSHLVNGIFLVLYEKQVGTAYSEVR</sequence>
<name>A0A7W6QBY7_9HYPH</name>
<organism evidence="1 2">
    <name type="scientific">Rhizobium aethiopicum</name>
    <dbReference type="NCBI Taxonomy" id="1138170"/>
    <lineage>
        <taxon>Bacteria</taxon>
        <taxon>Pseudomonadati</taxon>
        <taxon>Pseudomonadota</taxon>
        <taxon>Alphaproteobacteria</taxon>
        <taxon>Hyphomicrobiales</taxon>
        <taxon>Rhizobiaceae</taxon>
        <taxon>Rhizobium/Agrobacterium group</taxon>
        <taxon>Rhizobium</taxon>
    </lineage>
</organism>
<dbReference type="EMBL" id="JACIFV010000022">
    <property type="protein sequence ID" value="MBB4194749.1"/>
    <property type="molecule type" value="Genomic_DNA"/>
</dbReference>
<keyword evidence="2" id="KW-1185">Reference proteome</keyword>
<proteinExistence type="predicted"/>
<gene>
    <name evidence="1" type="ORF">GGD53_004929</name>
</gene>
<dbReference type="RefSeq" id="WP_184459285.1">
    <property type="nucleotide sequence ID" value="NZ_JACIFV010000022.1"/>
</dbReference>
<dbReference type="AlphaFoldDB" id="A0A7W6QBY7"/>
<reference evidence="1 2" key="1">
    <citation type="submission" date="2020-08" db="EMBL/GenBank/DDBJ databases">
        <title>Genomic Encyclopedia of Type Strains, Phase IV (KMG-V): Genome sequencing to study the core and pangenomes of soil and plant-associated prokaryotes.</title>
        <authorList>
            <person name="Whitman W."/>
        </authorList>
    </citation>
    <scope>NUCLEOTIDE SEQUENCE [LARGE SCALE GENOMIC DNA]</scope>
    <source>
        <strain evidence="1 2">SEMIA 4074</strain>
    </source>
</reference>